<feature type="region of interest" description="Disordered" evidence="1">
    <location>
        <begin position="1"/>
        <end position="25"/>
    </location>
</feature>
<gene>
    <name evidence="2" type="ORF">GGP61_001835</name>
</gene>
<organism evidence="2 3">
    <name type="scientific">Salinibacter ruber</name>
    <dbReference type="NCBI Taxonomy" id="146919"/>
    <lineage>
        <taxon>Bacteria</taxon>
        <taxon>Pseudomonadati</taxon>
        <taxon>Rhodothermota</taxon>
        <taxon>Rhodothermia</taxon>
        <taxon>Rhodothermales</taxon>
        <taxon>Salinibacteraceae</taxon>
        <taxon>Salinibacter</taxon>
    </lineage>
</organism>
<accession>A0A9X2THG9</accession>
<evidence type="ECO:0000256" key="1">
    <source>
        <dbReference type="SAM" id="MobiDB-lite"/>
    </source>
</evidence>
<name>A0A9X2THG9_9BACT</name>
<dbReference type="Proteomes" id="UP001155057">
    <property type="component" value="Unassembled WGS sequence"/>
</dbReference>
<dbReference type="AlphaFoldDB" id="A0A9X2THG9"/>
<proteinExistence type="predicted"/>
<dbReference type="EMBL" id="JANUAE010000005">
    <property type="protein sequence ID" value="MCS3710231.1"/>
    <property type="molecule type" value="Genomic_DNA"/>
</dbReference>
<feature type="compositionally biased region" description="Basic and acidic residues" evidence="1">
    <location>
        <begin position="8"/>
        <end position="25"/>
    </location>
</feature>
<comment type="caution">
    <text evidence="2">The sequence shown here is derived from an EMBL/GenBank/DDBJ whole genome shotgun (WGS) entry which is preliminary data.</text>
</comment>
<reference evidence="2" key="1">
    <citation type="submission" date="2022-08" db="EMBL/GenBank/DDBJ databases">
        <title>Genomic Encyclopedia of Type Strains, Phase V (KMG-V): Genome sequencing to study the core and pangenomes of soil and plant-associated prokaryotes.</title>
        <authorList>
            <person name="Whitman W."/>
        </authorList>
    </citation>
    <scope>NUCLEOTIDE SEQUENCE</scope>
    <source>
        <strain evidence="2">SP3049</strain>
    </source>
</reference>
<evidence type="ECO:0000313" key="2">
    <source>
        <dbReference type="EMBL" id="MCS3710231.1"/>
    </source>
</evidence>
<evidence type="ECO:0000313" key="3">
    <source>
        <dbReference type="Proteomes" id="UP001155057"/>
    </source>
</evidence>
<sequence>MLSLRAYQPHESEMPDRRKRAKLESDQRTILPERLVIRTLSALRDPILPK</sequence>
<protein>
    <submittedName>
        <fullName evidence="2">Uncharacterized protein</fullName>
    </submittedName>
</protein>